<accession>A0ABS3CI19</accession>
<proteinExistence type="predicted"/>
<gene>
    <name evidence="1" type="ORF">J0A69_14935</name>
</gene>
<keyword evidence="2" id="KW-1185">Reference proteome</keyword>
<dbReference type="RefSeq" id="WP_206587409.1">
    <property type="nucleotide sequence ID" value="NZ_JAFKCU010000003.1"/>
</dbReference>
<reference evidence="1 2" key="1">
    <citation type="submission" date="2021-03" db="EMBL/GenBank/DDBJ databases">
        <title>novel species isolated from a fishpond in China.</title>
        <authorList>
            <person name="Lu H."/>
            <person name="Cai Z."/>
        </authorList>
    </citation>
    <scope>NUCLEOTIDE SEQUENCE [LARGE SCALE GENOMIC DNA]</scope>
    <source>
        <strain evidence="1 2">YJ13C</strain>
    </source>
</reference>
<evidence type="ECO:0000313" key="1">
    <source>
        <dbReference type="EMBL" id="MBN7816741.1"/>
    </source>
</evidence>
<name>A0ABS3CI19_9BACT</name>
<evidence type="ECO:0000313" key="2">
    <source>
        <dbReference type="Proteomes" id="UP000664480"/>
    </source>
</evidence>
<dbReference type="Proteomes" id="UP000664480">
    <property type="component" value="Unassembled WGS sequence"/>
</dbReference>
<comment type="caution">
    <text evidence="1">The sequence shown here is derived from an EMBL/GenBank/DDBJ whole genome shotgun (WGS) entry which is preliminary data.</text>
</comment>
<dbReference type="EMBL" id="JAFKCU010000003">
    <property type="protein sequence ID" value="MBN7816741.1"/>
    <property type="molecule type" value="Genomic_DNA"/>
</dbReference>
<protein>
    <submittedName>
        <fullName evidence="1">Uncharacterized protein</fullName>
    </submittedName>
</protein>
<organism evidence="1 2">
    <name type="scientific">Algoriphagus pacificus</name>
    <dbReference type="NCBI Taxonomy" id="2811234"/>
    <lineage>
        <taxon>Bacteria</taxon>
        <taxon>Pseudomonadati</taxon>
        <taxon>Bacteroidota</taxon>
        <taxon>Cytophagia</taxon>
        <taxon>Cytophagales</taxon>
        <taxon>Cyclobacteriaceae</taxon>
        <taxon>Algoriphagus</taxon>
    </lineage>
</organism>
<sequence length="179" mass="20889">MIKSLLSFFLILTLFSNFTGAYIVLKVQQNQIRRSIKRQIKSGIPTGELHFFELSQEEYDQLDWERPDIEFHMNSEMFDIVRKEKVGDSIQLYCVNDTEEAILFSQMDKLVQLEIEHESRQANNPITKVAKALKLLYVSENFTFKINPNTLKTIKSNFNTNSKLTFVFLEVSTPPPNFL</sequence>